<feature type="region of interest" description="Disordered" evidence="1">
    <location>
        <begin position="1"/>
        <end position="37"/>
    </location>
</feature>
<evidence type="ECO:0000256" key="1">
    <source>
        <dbReference type="SAM" id="MobiDB-lite"/>
    </source>
</evidence>
<feature type="compositionally biased region" description="Gly residues" evidence="1">
    <location>
        <begin position="26"/>
        <end position="37"/>
    </location>
</feature>
<accession>A0A6J4URG0</accession>
<protein>
    <submittedName>
        <fullName evidence="2">Uncharacterized protein</fullName>
    </submittedName>
</protein>
<proteinExistence type="predicted"/>
<feature type="non-terminal residue" evidence="2">
    <location>
        <position position="1"/>
    </location>
</feature>
<sequence length="37" mass="3536">VGSASTRGAASRPGSAGIVRQLRQAHGGGSGCRSGLL</sequence>
<feature type="non-terminal residue" evidence="2">
    <location>
        <position position="37"/>
    </location>
</feature>
<organism evidence="2">
    <name type="scientific">uncultured Thermomicrobiales bacterium</name>
    <dbReference type="NCBI Taxonomy" id="1645740"/>
    <lineage>
        <taxon>Bacteria</taxon>
        <taxon>Pseudomonadati</taxon>
        <taxon>Thermomicrobiota</taxon>
        <taxon>Thermomicrobia</taxon>
        <taxon>Thermomicrobiales</taxon>
        <taxon>environmental samples</taxon>
    </lineage>
</organism>
<dbReference type="EMBL" id="CADCWK010000148">
    <property type="protein sequence ID" value="CAA9558377.1"/>
    <property type="molecule type" value="Genomic_DNA"/>
</dbReference>
<reference evidence="2" key="1">
    <citation type="submission" date="2020-02" db="EMBL/GenBank/DDBJ databases">
        <authorList>
            <person name="Meier V. D."/>
        </authorList>
    </citation>
    <scope>NUCLEOTIDE SEQUENCE</scope>
    <source>
        <strain evidence="2">AVDCRST_MAG33</strain>
    </source>
</reference>
<gene>
    <name evidence="2" type="ORF">AVDCRST_MAG33-1457</name>
</gene>
<name>A0A6J4URG0_9BACT</name>
<evidence type="ECO:0000313" key="2">
    <source>
        <dbReference type="EMBL" id="CAA9558377.1"/>
    </source>
</evidence>
<dbReference type="AlphaFoldDB" id="A0A6J4URG0"/>